<dbReference type="Pfam" id="PF24536">
    <property type="entry name" value="NXPE4_C"/>
    <property type="match status" value="1"/>
</dbReference>
<dbReference type="InParanoid" id="H2XN94"/>
<reference evidence="3" key="1">
    <citation type="journal article" date="2002" name="Science">
        <title>The draft genome of Ciona intestinalis: insights into chordate and vertebrate origins.</title>
        <authorList>
            <person name="Dehal P."/>
            <person name="Satou Y."/>
            <person name="Campbell R.K."/>
            <person name="Chapman J."/>
            <person name="Degnan B."/>
            <person name="De Tomaso A."/>
            <person name="Davidson B."/>
            <person name="Di Gregorio A."/>
            <person name="Gelpke M."/>
            <person name="Goodstein D.M."/>
            <person name="Harafuji N."/>
            <person name="Hastings K.E."/>
            <person name="Ho I."/>
            <person name="Hotta K."/>
            <person name="Huang W."/>
            <person name="Kawashima T."/>
            <person name="Lemaire P."/>
            <person name="Martinez D."/>
            <person name="Meinertzhagen I.A."/>
            <person name="Necula S."/>
            <person name="Nonaka M."/>
            <person name="Putnam N."/>
            <person name="Rash S."/>
            <person name="Saiga H."/>
            <person name="Satake M."/>
            <person name="Terry A."/>
            <person name="Yamada L."/>
            <person name="Wang H.G."/>
            <person name="Awazu S."/>
            <person name="Azumi K."/>
            <person name="Boore J."/>
            <person name="Branno M."/>
            <person name="Chin-Bow S."/>
            <person name="DeSantis R."/>
            <person name="Doyle S."/>
            <person name="Francino P."/>
            <person name="Keys D.N."/>
            <person name="Haga S."/>
            <person name="Hayashi H."/>
            <person name="Hino K."/>
            <person name="Imai K.S."/>
            <person name="Inaba K."/>
            <person name="Kano S."/>
            <person name="Kobayashi K."/>
            <person name="Kobayashi M."/>
            <person name="Lee B.I."/>
            <person name="Makabe K.W."/>
            <person name="Manohar C."/>
            <person name="Matassi G."/>
            <person name="Medina M."/>
            <person name="Mochizuki Y."/>
            <person name="Mount S."/>
            <person name="Morishita T."/>
            <person name="Miura S."/>
            <person name="Nakayama A."/>
            <person name="Nishizaka S."/>
            <person name="Nomoto H."/>
            <person name="Ohta F."/>
            <person name="Oishi K."/>
            <person name="Rigoutsos I."/>
            <person name="Sano M."/>
            <person name="Sasaki A."/>
            <person name="Sasakura Y."/>
            <person name="Shoguchi E."/>
            <person name="Shin-i T."/>
            <person name="Spagnuolo A."/>
            <person name="Stainier D."/>
            <person name="Suzuki M.M."/>
            <person name="Tassy O."/>
            <person name="Takatori N."/>
            <person name="Tokuoka M."/>
            <person name="Yagi K."/>
            <person name="Yoshizaki F."/>
            <person name="Wada S."/>
            <person name="Zhang C."/>
            <person name="Hyatt P.D."/>
            <person name="Larimer F."/>
            <person name="Detter C."/>
            <person name="Doggett N."/>
            <person name="Glavina T."/>
            <person name="Hawkins T."/>
            <person name="Richardson P."/>
            <person name="Lucas S."/>
            <person name="Kohara Y."/>
            <person name="Levine M."/>
            <person name="Satoh N."/>
            <person name="Rokhsar D.S."/>
        </authorList>
    </citation>
    <scope>NUCLEOTIDE SEQUENCE [LARGE SCALE GENOMIC DNA]</scope>
</reference>
<accession>H2XN94</accession>
<feature type="domain" description="NXPE C-terminal" evidence="1">
    <location>
        <begin position="209"/>
        <end position="422"/>
    </location>
</feature>
<dbReference type="STRING" id="7719.ENSCINP00000031127"/>
<dbReference type="OMA" id="DIFEDEM"/>
<evidence type="ECO:0000259" key="1">
    <source>
        <dbReference type="Pfam" id="PF24536"/>
    </source>
</evidence>
<keyword evidence="3" id="KW-1185">Reference proteome</keyword>
<reference evidence="2" key="2">
    <citation type="journal article" date="2008" name="Genome Biol.">
        <title>Improved genome assembly and evidence-based global gene model set for the chordate Ciona intestinalis: new insight into intron and operon populations.</title>
        <authorList>
            <person name="Satou Y."/>
            <person name="Mineta K."/>
            <person name="Ogasawara M."/>
            <person name="Sasakura Y."/>
            <person name="Shoguchi E."/>
            <person name="Ueno K."/>
            <person name="Yamada L."/>
            <person name="Matsumoto J."/>
            <person name="Wasserscheid J."/>
            <person name="Dewar K."/>
            <person name="Wiley G.B."/>
            <person name="Macmil S.L."/>
            <person name="Roe B.A."/>
            <person name="Zeller R.W."/>
            <person name="Hastings K.E."/>
            <person name="Lemaire P."/>
            <person name="Lindquist E."/>
            <person name="Endo T."/>
            <person name="Hotta K."/>
            <person name="Inaba K."/>
        </authorList>
    </citation>
    <scope>NUCLEOTIDE SEQUENCE [LARGE SCALE GENOMIC DNA]</scope>
    <source>
        <strain evidence="2">wild type</strain>
    </source>
</reference>
<dbReference type="EMBL" id="EAAA01000743">
    <property type="status" value="NOT_ANNOTATED_CDS"/>
    <property type="molecule type" value="Genomic_DNA"/>
</dbReference>
<reference evidence="2" key="3">
    <citation type="submission" date="2025-08" db="UniProtKB">
        <authorList>
            <consortium name="Ensembl"/>
        </authorList>
    </citation>
    <scope>IDENTIFICATION</scope>
</reference>
<protein>
    <recommendedName>
        <fullName evidence="1">NXPE C-terminal domain-containing protein</fullName>
    </recommendedName>
</protein>
<evidence type="ECO:0000313" key="2">
    <source>
        <dbReference type="Ensembl" id="ENSCINP00000031127.1"/>
    </source>
</evidence>
<dbReference type="Ensembl" id="ENSCINT00000030267.1">
    <property type="protein sequence ID" value="ENSCINP00000031127.1"/>
    <property type="gene ID" value="ENSCING00000019967.1"/>
</dbReference>
<dbReference type="HOGENOM" id="CLU_031119_2_0_1"/>
<name>H2XN94_CIOIN</name>
<sequence>GEAKTYGGDYFRARLVRFEDVGGGRPNGVACHITDHRNGTYSVESPLPIPGKLVFELVLVYSAEGIARLVSATSRRRYSGTSYIGKYENNVTAECNVDLTTHGLYSSSQLCDFSNPRNKEPWFCVKPSSGGCIPMKWLTFDRSSNEPTTYKDYLQTVMAIEQDQAVASAKHVFTVAGKYERKQMKECQPDTILEGDLMRPQGYFMYGYWVSLICQNQLRPDGIESCFRGKTVYFLGDSTVRQYFEYVVNQMHLTMEGPDSTRVWQQPKVAYDSKNNITFYYRAHGPPLQNPGPPSSRPYITDVLDEINGGPVYIVISISLHVYFYEPSVFIHRILGIRDSLTKLVQKYPGTRVIVKGNNVLTAPQEWLGLRYDNIMAAVFQNVKSVQFIRLWDITTMWPLNDYHPGGPTLIEEIMYSFAFLCSA</sequence>
<reference evidence="2" key="4">
    <citation type="submission" date="2025-09" db="UniProtKB">
        <authorList>
            <consortium name="Ensembl"/>
        </authorList>
    </citation>
    <scope>IDENTIFICATION</scope>
</reference>
<evidence type="ECO:0000313" key="3">
    <source>
        <dbReference type="Proteomes" id="UP000008144"/>
    </source>
</evidence>
<dbReference type="AlphaFoldDB" id="H2XN94"/>
<proteinExistence type="predicted"/>
<organism evidence="2 3">
    <name type="scientific">Ciona intestinalis</name>
    <name type="common">Transparent sea squirt</name>
    <name type="synonym">Ascidia intestinalis</name>
    <dbReference type="NCBI Taxonomy" id="7719"/>
    <lineage>
        <taxon>Eukaryota</taxon>
        <taxon>Metazoa</taxon>
        <taxon>Chordata</taxon>
        <taxon>Tunicata</taxon>
        <taxon>Ascidiacea</taxon>
        <taxon>Phlebobranchia</taxon>
        <taxon>Cionidae</taxon>
        <taxon>Ciona</taxon>
    </lineage>
</organism>
<dbReference type="Proteomes" id="UP000008144">
    <property type="component" value="Chromosome 11"/>
</dbReference>
<dbReference type="PANTHER" id="PTHR16165:SF5">
    <property type="entry name" value="NXPE FAMILY MEMBER 3"/>
    <property type="match status" value="1"/>
</dbReference>
<dbReference type="PANTHER" id="PTHR16165">
    <property type="entry name" value="NXPE FAMILY MEMBER"/>
    <property type="match status" value="1"/>
</dbReference>
<dbReference type="GeneTree" id="ENSGT00950000182866"/>
<dbReference type="InterPro" id="IPR057106">
    <property type="entry name" value="NXPE4_C"/>
</dbReference>